<gene>
    <name evidence="7" type="ORF">K6T79_15520</name>
</gene>
<reference evidence="7 8" key="1">
    <citation type="submission" date="2023-12" db="EMBL/GenBank/DDBJ databases">
        <title>Description of new species of Mycobacterium terrae complex isolated from sewage at the Sao Paulo Zoological Park Foundation in Brazil.</title>
        <authorList>
            <person name="Romagnoli C.L."/>
            <person name="Conceicao E.C."/>
            <person name="Machado E."/>
            <person name="Barreto L.B.P.F."/>
            <person name="Sharma A."/>
            <person name="Silva N.M."/>
            <person name="Marques L.E."/>
            <person name="Juliana M.A."/>
            <person name="Lourenco M.C.S."/>
            <person name="Digiampietri L.A."/>
            <person name="Suffys P.N."/>
            <person name="Viana-Niero C."/>
        </authorList>
    </citation>
    <scope>NUCLEOTIDE SEQUENCE [LARGE SCALE GENOMIC DNA]</scope>
    <source>
        <strain evidence="7 8">MYC098</strain>
    </source>
</reference>
<dbReference type="InterPro" id="IPR011610">
    <property type="entry name" value="SAM_mthyl_Trfase_ML2640-like"/>
</dbReference>
<dbReference type="EC" id="2.1.1.-" evidence="6"/>
<keyword evidence="3 6" id="KW-0489">Methyltransferase</keyword>
<comment type="similarity">
    <text evidence="2 6">Belongs to the UPF0677 family.</text>
</comment>
<dbReference type="Proteomes" id="UP001299596">
    <property type="component" value="Unassembled WGS sequence"/>
</dbReference>
<evidence type="ECO:0000256" key="2">
    <source>
        <dbReference type="ARBA" id="ARBA00008138"/>
    </source>
</evidence>
<comment type="function">
    <text evidence="1 6">Exhibits S-adenosyl-L-methionine-dependent methyltransferase activity.</text>
</comment>
<dbReference type="Pfam" id="PF04072">
    <property type="entry name" value="LCM"/>
    <property type="match status" value="1"/>
</dbReference>
<evidence type="ECO:0000313" key="7">
    <source>
        <dbReference type="EMBL" id="MEB3022455.1"/>
    </source>
</evidence>
<sequence>MARTPAAQTAYGPVVLAAVEHHEPPGRRLIDDDLAALFLPARMRWLVASLRPTLLRRAFIAAVDRSGPGLWVNLACRKRFIADRLDEAVSDVPEVEAVVILGAGLDTLGYRTARRIRIPIFEVDQPVNIARKAATVRRVLGAPPLSVRLVATDFEHDDLLTSLVEHGYQTSFRTFVVWEGVTQYLTEPAVRATLAGLRAAAPGSRLVFTYVRRDFIDGTNLYGSPRLYRKVCAAVPASPLLRRASLNRRVVNKLWHFGLRSEEVADFLAGYGWRLIEQVGPEQLVARYVEPAGRNLSASELEWSVYAEKL</sequence>
<proteinExistence type="inferred from homology"/>
<organism evidence="7 8">
    <name type="scientific">[Mycobacterium] crassicus</name>
    <dbReference type="NCBI Taxonomy" id="2872309"/>
    <lineage>
        <taxon>Bacteria</taxon>
        <taxon>Bacillati</taxon>
        <taxon>Actinomycetota</taxon>
        <taxon>Actinomycetes</taxon>
        <taxon>Mycobacteriales</taxon>
        <taxon>Mycobacteriaceae</taxon>
        <taxon>Mycolicibacter</taxon>
    </lineage>
</organism>
<keyword evidence="4 7" id="KW-0808">Transferase</keyword>
<dbReference type="RefSeq" id="WP_225404019.1">
    <property type="nucleotide sequence ID" value="NZ_JAYJJR010000010.1"/>
</dbReference>
<dbReference type="InterPro" id="IPR007213">
    <property type="entry name" value="Ppm1/Ppm2/Tcmp"/>
</dbReference>
<name>A0ABU5XJJ4_9MYCO</name>
<accession>A0ABU5XJJ4</accession>
<dbReference type="SUPFAM" id="SSF53335">
    <property type="entry name" value="S-adenosyl-L-methionine-dependent methyltransferases"/>
    <property type="match status" value="1"/>
</dbReference>
<dbReference type="InterPro" id="IPR029063">
    <property type="entry name" value="SAM-dependent_MTases_sf"/>
</dbReference>
<dbReference type="Gene3D" id="3.40.50.150">
    <property type="entry name" value="Vaccinia Virus protein VP39"/>
    <property type="match status" value="1"/>
</dbReference>
<evidence type="ECO:0000256" key="3">
    <source>
        <dbReference type="ARBA" id="ARBA00022603"/>
    </source>
</evidence>
<protein>
    <recommendedName>
        <fullName evidence="6">S-adenosyl-L-methionine-dependent methyltransferase</fullName>
        <ecNumber evidence="6">2.1.1.-</ecNumber>
    </recommendedName>
</protein>
<dbReference type="EMBL" id="JAYJJR010000010">
    <property type="protein sequence ID" value="MEB3022455.1"/>
    <property type="molecule type" value="Genomic_DNA"/>
</dbReference>
<evidence type="ECO:0000256" key="6">
    <source>
        <dbReference type="RuleBase" id="RU362030"/>
    </source>
</evidence>
<dbReference type="NCBIfam" id="TIGR00027">
    <property type="entry name" value="mthyl_TIGR00027"/>
    <property type="match status" value="1"/>
</dbReference>
<evidence type="ECO:0000256" key="4">
    <source>
        <dbReference type="ARBA" id="ARBA00022679"/>
    </source>
</evidence>
<keyword evidence="5 6" id="KW-0949">S-adenosyl-L-methionine</keyword>
<dbReference type="PANTHER" id="PTHR43619:SF2">
    <property type="entry name" value="S-ADENOSYL-L-METHIONINE-DEPENDENT METHYLTRANSFERASES SUPERFAMILY PROTEIN"/>
    <property type="match status" value="1"/>
</dbReference>
<dbReference type="GO" id="GO:0008168">
    <property type="term" value="F:methyltransferase activity"/>
    <property type="evidence" value="ECO:0007669"/>
    <property type="project" value="UniProtKB-KW"/>
</dbReference>
<keyword evidence="8" id="KW-1185">Reference proteome</keyword>
<dbReference type="GO" id="GO:0032259">
    <property type="term" value="P:methylation"/>
    <property type="evidence" value="ECO:0007669"/>
    <property type="project" value="UniProtKB-KW"/>
</dbReference>
<dbReference type="PANTHER" id="PTHR43619">
    <property type="entry name" value="S-ADENOSYL-L-METHIONINE-DEPENDENT METHYLTRANSFERASE YKTD-RELATED"/>
    <property type="match status" value="1"/>
</dbReference>
<evidence type="ECO:0000256" key="5">
    <source>
        <dbReference type="ARBA" id="ARBA00022691"/>
    </source>
</evidence>
<evidence type="ECO:0000313" key="8">
    <source>
        <dbReference type="Proteomes" id="UP001299596"/>
    </source>
</evidence>
<evidence type="ECO:0000256" key="1">
    <source>
        <dbReference type="ARBA" id="ARBA00003907"/>
    </source>
</evidence>
<comment type="caution">
    <text evidence="7">The sequence shown here is derived from an EMBL/GenBank/DDBJ whole genome shotgun (WGS) entry which is preliminary data.</text>
</comment>